<evidence type="ECO:0000256" key="1">
    <source>
        <dbReference type="SAM" id="MobiDB-lite"/>
    </source>
</evidence>
<dbReference type="Proteomes" id="UP000250235">
    <property type="component" value="Unassembled WGS sequence"/>
</dbReference>
<reference evidence="2 3" key="1">
    <citation type="journal article" date="2015" name="Proc. Natl. Acad. Sci. U.S.A.">
        <title>The resurrection genome of Boea hygrometrica: A blueprint for survival of dehydration.</title>
        <authorList>
            <person name="Xiao L."/>
            <person name="Yang G."/>
            <person name="Zhang L."/>
            <person name="Yang X."/>
            <person name="Zhao S."/>
            <person name="Ji Z."/>
            <person name="Zhou Q."/>
            <person name="Hu M."/>
            <person name="Wang Y."/>
            <person name="Chen M."/>
            <person name="Xu Y."/>
            <person name="Jin H."/>
            <person name="Xiao X."/>
            <person name="Hu G."/>
            <person name="Bao F."/>
            <person name="Hu Y."/>
            <person name="Wan P."/>
            <person name="Li L."/>
            <person name="Deng X."/>
            <person name="Kuang T."/>
            <person name="Xiang C."/>
            <person name="Zhu J.K."/>
            <person name="Oliver M.J."/>
            <person name="He Y."/>
        </authorList>
    </citation>
    <scope>NUCLEOTIDE SEQUENCE [LARGE SCALE GENOMIC DNA]</scope>
    <source>
        <strain evidence="3">cv. XS01</strain>
    </source>
</reference>
<organism evidence="2 3">
    <name type="scientific">Dorcoceras hygrometricum</name>
    <dbReference type="NCBI Taxonomy" id="472368"/>
    <lineage>
        <taxon>Eukaryota</taxon>
        <taxon>Viridiplantae</taxon>
        <taxon>Streptophyta</taxon>
        <taxon>Embryophyta</taxon>
        <taxon>Tracheophyta</taxon>
        <taxon>Spermatophyta</taxon>
        <taxon>Magnoliopsida</taxon>
        <taxon>eudicotyledons</taxon>
        <taxon>Gunneridae</taxon>
        <taxon>Pentapetalae</taxon>
        <taxon>asterids</taxon>
        <taxon>lamiids</taxon>
        <taxon>Lamiales</taxon>
        <taxon>Gesneriaceae</taxon>
        <taxon>Didymocarpoideae</taxon>
        <taxon>Trichosporeae</taxon>
        <taxon>Loxocarpinae</taxon>
        <taxon>Dorcoceras</taxon>
    </lineage>
</organism>
<gene>
    <name evidence="2" type="ORF">F511_22483</name>
</gene>
<proteinExistence type="predicted"/>
<accession>A0A2Z7BI98</accession>
<evidence type="ECO:0000313" key="2">
    <source>
        <dbReference type="EMBL" id="KZV33825.1"/>
    </source>
</evidence>
<dbReference type="EMBL" id="KV005666">
    <property type="protein sequence ID" value="KZV33825.1"/>
    <property type="molecule type" value="Genomic_DNA"/>
</dbReference>
<name>A0A2Z7BI98_9LAMI</name>
<feature type="region of interest" description="Disordered" evidence="1">
    <location>
        <begin position="481"/>
        <end position="526"/>
    </location>
</feature>
<protein>
    <submittedName>
        <fullName evidence="2">Uncharacterized protein</fullName>
    </submittedName>
</protein>
<dbReference type="AlphaFoldDB" id="A0A2Z7BI98"/>
<feature type="compositionally biased region" description="Gly residues" evidence="1">
    <location>
        <begin position="488"/>
        <end position="498"/>
    </location>
</feature>
<keyword evidence="3" id="KW-1185">Reference proteome</keyword>
<feature type="region of interest" description="Disordered" evidence="1">
    <location>
        <begin position="139"/>
        <end position="174"/>
    </location>
</feature>
<feature type="compositionally biased region" description="Basic and acidic residues" evidence="1">
    <location>
        <begin position="142"/>
        <end position="163"/>
    </location>
</feature>
<evidence type="ECO:0000313" key="3">
    <source>
        <dbReference type="Proteomes" id="UP000250235"/>
    </source>
</evidence>
<sequence length="540" mass="60272">MAASFSVNNLQVDFESVIAMEHSVMVSMFQTLENTGLKGFLNATGSVYEVVVAEFFANAKVIAGTIVSFVCNRKLALSKEMFAEAFGLPTEGMIGSLDIPKETPYLLEVKGSLQRVDLKSTRTHALVMHTLLMAPKGMRGQLQKDEQVVGDDHNDDRHEENHGCDTQTDLEGPDENVSNFAQGEQEKSIDESSTQIEKETVNLEKAIVVRSGPEQPAQQTLTYTGQGIFAPIQIRVINWEMHFMSNIDPTTKGKGMLEVVARPNPVEEHCQLVLKTAWEAVCSLMTDFDAWMHFCTAARLRDRRSILMYKLYELEVQKLVDEHLENFKLDVPSVNHDYLCIRFLNKDLKEITRQHRDQRVLAGLPIVAPEASFVGDVANLAIPPSLKYTMVQYVDSRLGSMDSKIEQLLNVQTFLKHDFGTYKRAFYDKMDKVAGKVKSSQTSLETTVIHHPTEHQLQLASDLDFVKLQLAELVDHLKQAGDAKKGEGGQSGSRGSGRQGERPSSTRGKGPSPSYRRGEDSSRYKGVSGFETRTVLVILV</sequence>
<dbReference type="OrthoDB" id="1751168at2759"/>